<keyword evidence="3 7" id="KW-0812">Transmembrane</keyword>
<protein>
    <recommendedName>
        <fullName evidence="10">MFS transporter</fullName>
    </recommendedName>
</protein>
<evidence type="ECO:0000313" key="9">
    <source>
        <dbReference type="Proteomes" id="UP000256661"/>
    </source>
</evidence>
<keyword evidence="2" id="KW-0813">Transport</keyword>
<feature type="transmembrane region" description="Helical" evidence="7">
    <location>
        <begin position="337"/>
        <end position="355"/>
    </location>
</feature>
<dbReference type="PANTHER" id="PTHR23506:SF23">
    <property type="entry name" value="GH10249P"/>
    <property type="match status" value="1"/>
</dbReference>
<dbReference type="AlphaFoldDB" id="A0A3D9SI64"/>
<feature type="transmembrane region" description="Helical" evidence="7">
    <location>
        <begin position="143"/>
        <end position="164"/>
    </location>
</feature>
<evidence type="ECO:0000256" key="5">
    <source>
        <dbReference type="ARBA" id="ARBA00023136"/>
    </source>
</evidence>
<feature type="transmembrane region" description="Helical" evidence="7">
    <location>
        <begin position="118"/>
        <end position="136"/>
    </location>
</feature>
<dbReference type="InterPro" id="IPR050930">
    <property type="entry name" value="MFS_Vesicular_Transporter"/>
</dbReference>
<evidence type="ECO:0000256" key="1">
    <source>
        <dbReference type="ARBA" id="ARBA00004141"/>
    </source>
</evidence>
<evidence type="ECO:0000256" key="7">
    <source>
        <dbReference type="SAM" id="Phobius"/>
    </source>
</evidence>
<keyword evidence="4 7" id="KW-1133">Transmembrane helix</keyword>
<evidence type="ECO:0000256" key="2">
    <source>
        <dbReference type="ARBA" id="ARBA00022448"/>
    </source>
</evidence>
<feature type="transmembrane region" description="Helical" evidence="7">
    <location>
        <begin position="309"/>
        <end position="330"/>
    </location>
</feature>
<evidence type="ECO:0000256" key="3">
    <source>
        <dbReference type="ARBA" id="ARBA00022692"/>
    </source>
</evidence>
<dbReference type="PANTHER" id="PTHR23506">
    <property type="entry name" value="GH10249P"/>
    <property type="match status" value="1"/>
</dbReference>
<feature type="transmembrane region" description="Helical" evidence="7">
    <location>
        <begin position="58"/>
        <end position="81"/>
    </location>
</feature>
<feature type="transmembrane region" description="Helical" evidence="7">
    <location>
        <begin position="88"/>
        <end position="106"/>
    </location>
</feature>
<proteinExistence type="predicted"/>
<feature type="region of interest" description="Disordered" evidence="6">
    <location>
        <begin position="464"/>
        <end position="483"/>
    </location>
</feature>
<name>A0A3D9SI64_9ACTN</name>
<comment type="subcellular location">
    <subcellularLocation>
        <location evidence="1">Membrane</location>
        <topology evidence="1">Multi-pass membrane protein</topology>
    </subcellularLocation>
</comment>
<feature type="transmembrane region" description="Helical" evidence="7">
    <location>
        <begin position="277"/>
        <end position="297"/>
    </location>
</feature>
<feature type="transmembrane region" description="Helical" evidence="7">
    <location>
        <begin position="247"/>
        <end position="265"/>
    </location>
</feature>
<dbReference type="OrthoDB" id="3472778at2"/>
<feature type="transmembrane region" description="Helical" evidence="7">
    <location>
        <begin position="361"/>
        <end position="383"/>
    </location>
</feature>
<dbReference type="Proteomes" id="UP000256661">
    <property type="component" value="Unassembled WGS sequence"/>
</dbReference>
<evidence type="ECO:0000313" key="8">
    <source>
        <dbReference type="EMBL" id="REE95592.1"/>
    </source>
</evidence>
<evidence type="ECO:0000256" key="4">
    <source>
        <dbReference type="ARBA" id="ARBA00022989"/>
    </source>
</evidence>
<dbReference type="GO" id="GO:0022857">
    <property type="term" value="F:transmembrane transporter activity"/>
    <property type="evidence" value="ECO:0007669"/>
    <property type="project" value="TreeGrafter"/>
</dbReference>
<evidence type="ECO:0008006" key="10">
    <source>
        <dbReference type="Google" id="ProtNLM"/>
    </source>
</evidence>
<feature type="transmembrane region" description="Helical" evidence="7">
    <location>
        <begin position="439"/>
        <end position="460"/>
    </location>
</feature>
<feature type="transmembrane region" description="Helical" evidence="7">
    <location>
        <begin position="184"/>
        <end position="203"/>
    </location>
</feature>
<dbReference type="RefSeq" id="WP_116021359.1">
    <property type="nucleotide sequence ID" value="NZ_QTTT01000001.1"/>
</dbReference>
<evidence type="ECO:0000256" key="6">
    <source>
        <dbReference type="SAM" id="MobiDB-lite"/>
    </source>
</evidence>
<accession>A0A3D9SI64</accession>
<keyword evidence="5 7" id="KW-0472">Membrane</keyword>
<reference evidence="8 9" key="1">
    <citation type="submission" date="2018-08" db="EMBL/GenBank/DDBJ databases">
        <title>Sequencing the genomes of 1000 actinobacteria strains.</title>
        <authorList>
            <person name="Klenk H.-P."/>
        </authorList>
    </citation>
    <scope>NUCLEOTIDE SEQUENCE [LARGE SCALE GENOMIC DNA]</scope>
    <source>
        <strain evidence="8 9">DSM 43927</strain>
    </source>
</reference>
<gene>
    <name evidence="8" type="ORF">DFJ69_0989</name>
</gene>
<dbReference type="GO" id="GO:0016020">
    <property type="term" value="C:membrane"/>
    <property type="evidence" value="ECO:0007669"/>
    <property type="project" value="UniProtKB-SubCell"/>
</dbReference>
<dbReference type="EMBL" id="QTTT01000001">
    <property type="protein sequence ID" value="REE95592.1"/>
    <property type="molecule type" value="Genomic_DNA"/>
</dbReference>
<keyword evidence="9" id="KW-1185">Reference proteome</keyword>
<feature type="transmembrane region" description="Helical" evidence="7">
    <location>
        <begin position="224"/>
        <end position="241"/>
    </location>
</feature>
<comment type="caution">
    <text evidence="8">The sequence shown here is derived from an EMBL/GenBank/DDBJ whole genome shotgun (WGS) entry which is preliminary data.</text>
</comment>
<organism evidence="8 9">
    <name type="scientific">Thermomonospora umbrina</name>
    <dbReference type="NCBI Taxonomy" id="111806"/>
    <lineage>
        <taxon>Bacteria</taxon>
        <taxon>Bacillati</taxon>
        <taxon>Actinomycetota</taxon>
        <taxon>Actinomycetes</taxon>
        <taxon>Streptosporangiales</taxon>
        <taxon>Thermomonosporaceae</taxon>
        <taxon>Thermomonospora</taxon>
    </lineage>
</organism>
<feature type="transmembrane region" description="Helical" evidence="7">
    <location>
        <begin position="390"/>
        <end position="409"/>
    </location>
</feature>
<sequence>MSTENDGPRGAHRLRRLAAVAVWPVVLLALPVAGAVIPNTMQYVVALGHGPGGGRDLALIRAAGLALPALLVTLPIAAVLVRRVRACLVVVAGVAGVLAGTLAVEAVDTVWQAGVARAAQGAGAGLILPATLALVWDRRNPAFTAAWAGTLTAVLMMAMPPALRAVPLGDTPGEDAWREVLQPYPGYTAFALAVAVVGGFVLARARSTLPTMRHTERTQLLLPLAPAAGFAALAVISTYGWRPETQLLVAGLAFAALLGLALVGSRDRDTGSPFGSAVAFLALGLLAFPVAAPLTGLLGATHGPQDIPLWPFACGGAASVLGALASVRLAHRGARGVVAAGHGLAIIAVLLFLTVDAGSAHWLLAVPPVLLGGGLGLALAASLRDAGPGAALFGLTLCLPAVLTGQIAVSSLQSLQLRRLGLITTQEQLLYGLTSGYRVWLIAAGVLSVLLLGVVARLAAPHGAHGATGRRNRPRQAAGRGSG</sequence>